<evidence type="ECO:0000256" key="3">
    <source>
        <dbReference type="PROSITE-ProRule" id="PRU00464"/>
    </source>
</evidence>
<evidence type="ECO:0000313" key="6">
    <source>
        <dbReference type="Proteomes" id="UP001162060"/>
    </source>
</evidence>
<dbReference type="GO" id="GO:0000166">
    <property type="term" value="F:nucleotide binding"/>
    <property type="evidence" value="ECO:0007669"/>
    <property type="project" value="UniProtKB-KW"/>
</dbReference>
<name>A0AAV1T6H4_9STRA</name>
<dbReference type="PROSITE" id="PS51084">
    <property type="entry name" value="HIT_2"/>
    <property type="match status" value="1"/>
</dbReference>
<reference evidence="5" key="1">
    <citation type="submission" date="2024-01" db="EMBL/GenBank/DDBJ databases">
        <authorList>
            <person name="Webb A."/>
        </authorList>
    </citation>
    <scope>NUCLEOTIDE SEQUENCE</scope>
    <source>
        <strain evidence="5">Pm1</strain>
    </source>
</reference>
<protein>
    <recommendedName>
        <fullName evidence="4">HIT domain-containing protein</fullName>
    </recommendedName>
</protein>
<comment type="caution">
    <text evidence="5">The sequence shown here is derived from an EMBL/GenBank/DDBJ whole genome shotgun (WGS) entry which is preliminary data.</text>
</comment>
<dbReference type="PANTHER" id="PTHR12486:SF5">
    <property type="entry name" value="ADENOSINE 5'-MONOPHOSPHORAMIDASE HINT3"/>
    <property type="match status" value="1"/>
</dbReference>
<dbReference type="Gene3D" id="3.30.428.10">
    <property type="entry name" value="HIT-like"/>
    <property type="match status" value="1"/>
</dbReference>
<evidence type="ECO:0000256" key="1">
    <source>
        <dbReference type="ARBA" id="ARBA00022741"/>
    </source>
</evidence>
<proteinExistence type="predicted"/>
<sequence length="157" mass="17755">MKQARACVFCRKVLRERNQIVYEDAKVFAILDHNPRAKKHVLVIPHEHISCVDDVTPASLDLLEHMLATGKEILARDGFIDETDCRFGFHRFPFASVPHLHLHCLGLPFIPAWNSMRYTESMLSSYVSAESAIAALRTKQETVSSSSDSMEPRSTSK</sequence>
<keyword evidence="2" id="KW-0378">Hydrolase</keyword>
<dbReference type="PANTHER" id="PTHR12486">
    <property type="entry name" value="APRATAXIN-RELATED"/>
    <property type="match status" value="1"/>
</dbReference>
<feature type="domain" description="HIT" evidence="4">
    <location>
        <begin position="8"/>
        <end position="118"/>
    </location>
</feature>
<evidence type="ECO:0000256" key="2">
    <source>
        <dbReference type="ARBA" id="ARBA00022801"/>
    </source>
</evidence>
<dbReference type="Pfam" id="PF11969">
    <property type="entry name" value="DcpS_C"/>
    <property type="match status" value="1"/>
</dbReference>
<accession>A0AAV1T6H4</accession>
<gene>
    <name evidence="5" type="ORF">PM001_LOCUS2306</name>
</gene>
<evidence type="ECO:0000259" key="4">
    <source>
        <dbReference type="PROSITE" id="PS51084"/>
    </source>
</evidence>
<keyword evidence="1" id="KW-0547">Nucleotide-binding</keyword>
<dbReference type="InterPro" id="IPR011146">
    <property type="entry name" value="HIT-like"/>
</dbReference>
<dbReference type="Proteomes" id="UP001162060">
    <property type="component" value="Unassembled WGS sequence"/>
</dbReference>
<feature type="short sequence motif" description="Histidine triad motif" evidence="3">
    <location>
        <begin position="99"/>
        <end position="103"/>
    </location>
</feature>
<dbReference type="EMBL" id="CAKLBY020000024">
    <property type="protein sequence ID" value="CAK7901613.1"/>
    <property type="molecule type" value="Genomic_DNA"/>
</dbReference>
<dbReference type="SUPFAM" id="SSF54197">
    <property type="entry name" value="HIT-like"/>
    <property type="match status" value="1"/>
</dbReference>
<dbReference type="AlphaFoldDB" id="A0AAV1T6H4"/>
<dbReference type="GO" id="GO:0016787">
    <property type="term" value="F:hydrolase activity"/>
    <property type="evidence" value="ECO:0007669"/>
    <property type="project" value="UniProtKB-KW"/>
</dbReference>
<organism evidence="5 6">
    <name type="scientific">Peronospora matthiolae</name>
    <dbReference type="NCBI Taxonomy" id="2874970"/>
    <lineage>
        <taxon>Eukaryota</taxon>
        <taxon>Sar</taxon>
        <taxon>Stramenopiles</taxon>
        <taxon>Oomycota</taxon>
        <taxon>Peronosporomycetes</taxon>
        <taxon>Peronosporales</taxon>
        <taxon>Peronosporaceae</taxon>
        <taxon>Peronospora</taxon>
    </lineage>
</organism>
<dbReference type="InterPro" id="IPR036265">
    <property type="entry name" value="HIT-like_sf"/>
</dbReference>
<evidence type="ECO:0000313" key="5">
    <source>
        <dbReference type="EMBL" id="CAK7901613.1"/>
    </source>
</evidence>